<dbReference type="Pfam" id="PF00096">
    <property type="entry name" value="zf-C2H2"/>
    <property type="match status" value="9"/>
</dbReference>
<evidence type="ECO:0000256" key="9">
    <source>
        <dbReference type="ARBA" id="ARBA00023163"/>
    </source>
</evidence>
<evidence type="ECO:0000256" key="1">
    <source>
        <dbReference type="ARBA" id="ARBA00004123"/>
    </source>
</evidence>
<dbReference type="GO" id="GO:0000978">
    <property type="term" value="F:RNA polymerase II cis-regulatory region sequence-specific DNA binding"/>
    <property type="evidence" value="ECO:0007669"/>
    <property type="project" value="TreeGrafter"/>
</dbReference>
<feature type="domain" description="C2H2-type" evidence="13">
    <location>
        <begin position="156"/>
        <end position="184"/>
    </location>
</feature>
<feature type="domain" description="C2H2-type" evidence="13">
    <location>
        <begin position="70"/>
        <end position="97"/>
    </location>
</feature>
<feature type="domain" description="C2H2-type" evidence="13">
    <location>
        <begin position="728"/>
        <end position="755"/>
    </location>
</feature>
<evidence type="ECO:0000256" key="2">
    <source>
        <dbReference type="ARBA" id="ARBA00006991"/>
    </source>
</evidence>
<keyword evidence="7" id="KW-0805">Transcription regulation</keyword>
<feature type="domain" description="C2H2-type" evidence="13">
    <location>
        <begin position="668"/>
        <end position="695"/>
    </location>
</feature>
<feature type="domain" description="C2H2-type" evidence="13">
    <location>
        <begin position="641"/>
        <end position="668"/>
    </location>
</feature>
<feature type="domain" description="C2H2-type" evidence="13">
    <location>
        <begin position="184"/>
        <end position="211"/>
    </location>
</feature>
<dbReference type="GO" id="GO:0008270">
    <property type="term" value="F:zinc ion binding"/>
    <property type="evidence" value="ECO:0007669"/>
    <property type="project" value="UniProtKB-KW"/>
</dbReference>
<evidence type="ECO:0000256" key="4">
    <source>
        <dbReference type="ARBA" id="ARBA00022737"/>
    </source>
</evidence>
<dbReference type="GO" id="GO:0005634">
    <property type="term" value="C:nucleus"/>
    <property type="evidence" value="ECO:0007669"/>
    <property type="project" value="UniProtKB-SubCell"/>
</dbReference>
<evidence type="ECO:0000256" key="6">
    <source>
        <dbReference type="ARBA" id="ARBA00022833"/>
    </source>
</evidence>
<accession>U4UBE8</accession>
<keyword evidence="3" id="KW-0479">Metal-binding</keyword>
<feature type="domain" description="C2H2-type" evidence="13">
    <location>
        <begin position="784"/>
        <end position="811"/>
    </location>
</feature>
<dbReference type="OrthoDB" id="6077919at2759"/>
<organism evidence="14 15">
    <name type="scientific">Dendroctonus ponderosae</name>
    <name type="common">Mountain pine beetle</name>
    <dbReference type="NCBI Taxonomy" id="77166"/>
    <lineage>
        <taxon>Eukaryota</taxon>
        <taxon>Metazoa</taxon>
        <taxon>Ecdysozoa</taxon>
        <taxon>Arthropoda</taxon>
        <taxon>Hexapoda</taxon>
        <taxon>Insecta</taxon>
        <taxon>Pterygota</taxon>
        <taxon>Neoptera</taxon>
        <taxon>Endopterygota</taxon>
        <taxon>Coleoptera</taxon>
        <taxon>Polyphaga</taxon>
        <taxon>Cucujiformia</taxon>
        <taxon>Curculionidae</taxon>
        <taxon>Scolytinae</taxon>
        <taxon>Dendroctonus</taxon>
    </lineage>
</organism>
<feature type="domain" description="C2H2-type" evidence="13">
    <location>
        <begin position="215"/>
        <end position="242"/>
    </location>
</feature>
<sequence>MAIVKSMYRLLEDTIILRSTIDISIITIDVLRKAALLMAIHCMKHVTCLYQKRKERKERSKWSSTNVEDLSCGICSKQFPSSVKLKRHLRIHREKKLFCTHCDRKFQMKYLLVQHLKKVHFKECNNFACQYCTKQFAQEERMKRHIDNVHYNQFKYSCSHCDRGFNFKYELLRHEEFKHLGLKLTCNVCSKSFKNEQYFKEHQKTHDPEYKKDEFLCCFCSKILTHVKSYKVHMKSHTGEAVASVCDICGKNLTSKASLRHHMRIHTGEKPFQCDVCGKSFTTTSLLRTHRVVHTKEKPFQCDMCSKSFTQKGSLNIHVRQHTGVKPSCEFVQQDLIELEDNSDNEPIAQYQCGICSEIFSSKIDLIEQHLHKYTKKLTCCKCLQTFSNTDDMCDHHELHKGVDNLDAFYREDHFDGDKLILMSEHQELVEFHPSNEPNMLNSLNQDDENSDLVLPNEGLQVQSNKKSKSGEVTKSPTKTVEMMSTEQGYVLAAGANETFQATTAPKRTYSFSRPRANPLPKRHELPYFWTTKYIVMSPNANLDAIHFKCQRCEQLFINKFGFFRHIEKGKCFVNNCDVCTAQFSTNRSFYQHYIDAHQDRAICNFCFKTFMLENNLQEQFAREERMKRHIDNVHYNQFKILCSHCDRGFNFKYQLLRHKCKHLRLKFTCNVCSKSFKNEQYFKDHQKTHDPEYKKNEFLCCFCSKILTHVKSYQVHMKSHTGAAVANVCYICGKNLTSKTSLRHHMRIHTGEKPFQCGVCGKSFTTKSLLQTHRVVHTKEKPFQCHMCSKSFTQKGSLNIHVRQHTGVKPNNCEICVKSFVTKTALKTHKCKGRF</sequence>
<keyword evidence="5 11" id="KW-0863">Zinc-finger</keyword>
<evidence type="ECO:0000256" key="7">
    <source>
        <dbReference type="ARBA" id="ARBA00023015"/>
    </source>
</evidence>
<evidence type="ECO:0000256" key="10">
    <source>
        <dbReference type="ARBA" id="ARBA00023242"/>
    </source>
</evidence>
<feature type="compositionally biased region" description="Polar residues" evidence="12">
    <location>
        <begin position="460"/>
        <end position="477"/>
    </location>
</feature>
<dbReference type="PANTHER" id="PTHR24393:SF15">
    <property type="entry name" value="IP01243P-RELATED"/>
    <property type="match status" value="1"/>
</dbReference>
<gene>
    <name evidence="14" type="ORF">D910_07711</name>
</gene>
<dbReference type="FunFam" id="3.30.160.60:FF:000475">
    <property type="entry name" value="zinc finger protein 32 isoform X1"/>
    <property type="match status" value="2"/>
</dbReference>
<dbReference type="PANTHER" id="PTHR24393">
    <property type="entry name" value="ZINC FINGER PROTEIN"/>
    <property type="match status" value="1"/>
</dbReference>
<evidence type="ECO:0000313" key="14">
    <source>
        <dbReference type="EMBL" id="ERL90362.1"/>
    </source>
</evidence>
<dbReference type="EMBL" id="KB632230">
    <property type="protein sequence ID" value="ERL90362.1"/>
    <property type="molecule type" value="Genomic_DNA"/>
</dbReference>
<dbReference type="SUPFAM" id="SSF57667">
    <property type="entry name" value="beta-beta-alpha zinc fingers"/>
    <property type="match status" value="9"/>
</dbReference>
<feature type="domain" description="C2H2-type" evidence="13">
    <location>
        <begin position="300"/>
        <end position="327"/>
    </location>
</feature>
<dbReference type="Proteomes" id="UP000030742">
    <property type="component" value="Unassembled WGS sequence"/>
</dbReference>
<feature type="domain" description="C2H2-type" evidence="13">
    <location>
        <begin position="244"/>
        <end position="271"/>
    </location>
</feature>
<dbReference type="FunFam" id="3.30.160.60:FF:000557">
    <property type="entry name" value="zinc finger and SCAN domain-containing protein 29"/>
    <property type="match status" value="2"/>
</dbReference>
<evidence type="ECO:0000256" key="5">
    <source>
        <dbReference type="ARBA" id="ARBA00022771"/>
    </source>
</evidence>
<comment type="similarity">
    <text evidence="2">Belongs to the krueppel C2H2-type zinc-finger protein family.</text>
</comment>
<feature type="domain" description="C2H2-type" evidence="13">
    <location>
        <begin position="127"/>
        <end position="155"/>
    </location>
</feature>
<evidence type="ECO:0000313" key="15">
    <source>
        <dbReference type="Proteomes" id="UP000030742"/>
    </source>
</evidence>
<feature type="domain" description="C2H2-type" evidence="13">
    <location>
        <begin position="756"/>
        <end position="783"/>
    </location>
</feature>
<evidence type="ECO:0000256" key="11">
    <source>
        <dbReference type="PROSITE-ProRule" id="PRU00042"/>
    </source>
</evidence>
<keyword evidence="4" id="KW-0677">Repeat</keyword>
<proteinExistence type="inferred from homology"/>
<protein>
    <recommendedName>
        <fullName evidence="13">C2H2-type domain-containing protein</fullName>
    </recommendedName>
</protein>
<evidence type="ECO:0000256" key="3">
    <source>
        <dbReference type="ARBA" id="ARBA00022723"/>
    </source>
</evidence>
<evidence type="ECO:0000256" key="8">
    <source>
        <dbReference type="ARBA" id="ARBA00023125"/>
    </source>
</evidence>
<comment type="subcellular location">
    <subcellularLocation>
        <location evidence="1">Nucleus</location>
    </subcellularLocation>
</comment>
<dbReference type="SMART" id="SM00355">
    <property type="entry name" value="ZnF_C2H2"/>
    <property type="match status" value="21"/>
</dbReference>
<dbReference type="Gene3D" id="3.30.160.60">
    <property type="entry name" value="Classic Zinc Finger"/>
    <property type="match status" value="11"/>
</dbReference>
<dbReference type="InterPro" id="IPR036236">
    <property type="entry name" value="Znf_C2H2_sf"/>
</dbReference>
<dbReference type="FunFam" id="3.30.160.60:FF:000446">
    <property type="entry name" value="Zinc finger protein"/>
    <property type="match status" value="1"/>
</dbReference>
<dbReference type="GO" id="GO:0001228">
    <property type="term" value="F:DNA-binding transcription activator activity, RNA polymerase II-specific"/>
    <property type="evidence" value="ECO:0007669"/>
    <property type="project" value="TreeGrafter"/>
</dbReference>
<keyword evidence="10" id="KW-0539">Nucleus</keyword>
<feature type="domain" description="C2H2-type" evidence="13">
    <location>
        <begin position="378"/>
        <end position="405"/>
    </location>
</feature>
<keyword evidence="9" id="KW-0804">Transcription</keyword>
<feature type="domain" description="C2H2-type" evidence="13">
    <location>
        <begin position="272"/>
        <end position="299"/>
    </location>
</feature>
<name>U4UBE8_DENPD</name>
<dbReference type="PROSITE" id="PS50157">
    <property type="entry name" value="ZINC_FINGER_C2H2_2"/>
    <property type="match status" value="16"/>
</dbReference>
<reference evidence="14 15" key="1">
    <citation type="journal article" date="2013" name="Genome Biol.">
        <title>Draft genome of the mountain pine beetle, Dendroctonus ponderosae Hopkins, a major forest pest.</title>
        <authorList>
            <person name="Keeling C.I."/>
            <person name="Yuen M.M."/>
            <person name="Liao N.Y."/>
            <person name="Docking T.R."/>
            <person name="Chan S.K."/>
            <person name="Taylor G.A."/>
            <person name="Palmquist D.L."/>
            <person name="Jackman S.D."/>
            <person name="Nguyen A."/>
            <person name="Li M."/>
            <person name="Henderson H."/>
            <person name="Janes J.K."/>
            <person name="Zhao Y."/>
            <person name="Pandoh P."/>
            <person name="Moore R."/>
            <person name="Sperling F.A."/>
            <person name="Huber D.P."/>
            <person name="Birol I."/>
            <person name="Jones S.J."/>
            <person name="Bohlmann J."/>
        </authorList>
    </citation>
    <scope>NUCLEOTIDE SEQUENCE</scope>
</reference>
<evidence type="ECO:0000259" key="13">
    <source>
        <dbReference type="PROSITE" id="PS50157"/>
    </source>
</evidence>
<keyword evidence="6" id="KW-0862">Zinc</keyword>
<keyword evidence="8" id="KW-0238">DNA-binding</keyword>
<dbReference type="AlphaFoldDB" id="U4UBE8"/>
<feature type="region of interest" description="Disordered" evidence="12">
    <location>
        <begin position="458"/>
        <end position="477"/>
    </location>
</feature>
<feature type="domain" description="C2H2-type" evidence="13">
    <location>
        <begin position="97"/>
        <end position="125"/>
    </location>
</feature>
<feature type="domain" description="C2H2-type" evidence="13">
    <location>
        <begin position="699"/>
        <end position="726"/>
    </location>
</feature>
<dbReference type="PROSITE" id="PS00028">
    <property type="entry name" value="ZINC_FINGER_C2H2_1"/>
    <property type="match status" value="16"/>
</dbReference>
<evidence type="ECO:0000256" key="12">
    <source>
        <dbReference type="SAM" id="MobiDB-lite"/>
    </source>
</evidence>
<dbReference type="InterPro" id="IPR013087">
    <property type="entry name" value="Znf_C2H2_type"/>
</dbReference>